<reference evidence="2" key="1">
    <citation type="submission" date="2022-07" db="EMBL/GenBank/DDBJ databases">
        <authorList>
            <person name="Criscuolo A."/>
        </authorList>
    </citation>
    <scope>NUCLEOTIDE SEQUENCE</scope>
    <source>
        <strain evidence="2">CIP103197</strain>
    </source>
</reference>
<name>A0A9W4QVH9_PSEHA</name>
<protein>
    <recommendedName>
        <fullName evidence="1">DUF3859 domain-containing protein</fullName>
    </recommendedName>
</protein>
<evidence type="ECO:0000259" key="1">
    <source>
        <dbReference type="Pfam" id="PF12975"/>
    </source>
</evidence>
<dbReference type="AlphaFoldDB" id="A0A9W4QVH9"/>
<proteinExistence type="predicted"/>
<evidence type="ECO:0000313" key="2">
    <source>
        <dbReference type="EMBL" id="CAH9054595.1"/>
    </source>
</evidence>
<keyword evidence="3" id="KW-1185">Reference proteome</keyword>
<dbReference type="RefSeq" id="WP_262976317.1">
    <property type="nucleotide sequence ID" value="NZ_CAMAPB010000011.1"/>
</dbReference>
<organism evidence="2 3">
    <name type="scientific">Pseudoalteromonas haloplanktis</name>
    <name type="common">Alteromonas haloplanktis</name>
    <dbReference type="NCBI Taxonomy" id="228"/>
    <lineage>
        <taxon>Bacteria</taxon>
        <taxon>Pseudomonadati</taxon>
        <taxon>Pseudomonadota</taxon>
        <taxon>Gammaproteobacteria</taxon>
        <taxon>Alteromonadales</taxon>
        <taxon>Pseudoalteromonadaceae</taxon>
        <taxon>Pseudoalteromonas</taxon>
    </lineage>
</organism>
<gene>
    <name evidence="2" type="ORF">PSEHALCIP103_01066</name>
</gene>
<feature type="domain" description="DUF3859" evidence="1">
    <location>
        <begin position="5"/>
        <end position="125"/>
    </location>
</feature>
<dbReference type="Proteomes" id="UP001152447">
    <property type="component" value="Unassembled WGS sequence"/>
</dbReference>
<dbReference type="Pfam" id="PF12975">
    <property type="entry name" value="DUF3859"/>
    <property type="match status" value="1"/>
</dbReference>
<sequence length="143" mass="16496">MAKSKPQITLESYGIYSKWDKADKALPQITQFTTQVKAELDVEFGLIVNIKKAKGEKLHYCIYHPGIIDADGEVMLPFEGNVYVKDNDWSFYLGDTVWEPIEDKIGNWRMTLSLAGKVIADKTFNLINEKTKTEDDFWKHRGY</sequence>
<accession>A0A9W4QVH9</accession>
<evidence type="ECO:0000313" key="3">
    <source>
        <dbReference type="Proteomes" id="UP001152447"/>
    </source>
</evidence>
<dbReference type="Gene3D" id="2.60.40.2390">
    <property type="match status" value="1"/>
</dbReference>
<dbReference type="EMBL" id="CAMAPB010000011">
    <property type="protein sequence ID" value="CAH9054595.1"/>
    <property type="molecule type" value="Genomic_DNA"/>
</dbReference>
<comment type="caution">
    <text evidence="2">The sequence shown here is derived from an EMBL/GenBank/DDBJ whole genome shotgun (WGS) entry which is preliminary data.</text>
</comment>
<dbReference type="InterPro" id="IPR024331">
    <property type="entry name" value="DUF3859"/>
</dbReference>